<dbReference type="AlphaFoldDB" id="A0A3N4K362"/>
<evidence type="ECO:0000313" key="2">
    <source>
        <dbReference type="Proteomes" id="UP000276215"/>
    </source>
</evidence>
<protein>
    <submittedName>
        <fullName evidence="1">Uncharacterized protein</fullName>
    </submittedName>
</protein>
<dbReference type="EMBL" id="ML120355">
    <property type="protein sequence ID" value="RPB05007.1"/>
    <property type="molecule type" value="Genomic_DNA"/>
</dbReference>
<proteinExistence type="predicted"/>
<gene>
    <name evidence="1" type="ORF">L873DRAFT_1664410</name>
</gene>
<organism evidence="1 2">
    <name type="scientific">Choiromyces venosus 120613-1</name>
    <dbReference type="NCBI Taxonomy" id="1336337"/>
    <lineage>
        <taxon>Eukaryota</taxon>
        <taxon>Fungi</taxon>
        <taxon>Dikarya</taxon>
        <taxon>Ascomycota</taxon>
        <taxon>Pezizomycotina</taxon>
        <taxon>Pezizomycetes</taxon>
        <taxon>Pezizales</taxon>
        <taxon>Tuberaceae</taxon>
        <taxon>Choiromyces</taxon>
    </lineage>
</organism>
<keyword evidence="2" id="KW-1185">Reference proteome</keyword>
<sequence length="86" mass="9763">IIIMQDECTFNSNDGRDFIWVNEDHHPLPKKGRGQGLHVLELLTPIRTSGDGTCEILKSGGDVWYHGEKLLDQIRNKVILGFEAEF</sequence>
<evidence type="ECO:0000313" key="1">
    <source>
        <dbReference type="EMBL" id="RPB05007.1"/>
    </source>
</evidence>
<feature type="non-terminal residue" evidence="1">
    <location>
        <position position="1"/>
    </location>
</feature>
<reference evidence="1 2" key="1">
    <citation type="journal article" date="2018" name="Nat. Ecol. Evol.">
        <title>Pezizomycetes genomes reveal the molecular basis of ectomycorrhizal truffle lifestyle.</title>
        <authorList>
            <person name="Murat C."/>
            <person name="Payen T."/>
            <person name="Noel B."/>
            <person name="Kuo A."/>
            <person name="Morin E."/>
            <person name="Chen J."/>
            <person name="Kohler A."/>
            <person name="Krizsan K."/>
            <person name="Balestrini R."/>
            <person name="Da Silva C."/>
            <person name="Montanini B."/>
            <person name="Hainaut M."/>
            <person name="Levati E."/>
            <person name="Barry K.W."/>
            <person name="Belfiori B."/>
            <person name="Cichocki N."/>
            <person name="Clum A."/>
            <person name="Dockter R.B."/>
            <person name="Fauchery L."/>
            <person name="Guy J."/>
            <person name="Iotti M."/>
            <person name="Le Tacon F."/>
            <person name="Lindquist E.A."/>
            <person name="Lipzen A."/>
            <person name="Malagnac F."/>
            <person name="Mello A."/>
            <person name="Molinier V."/>
            <person name="Miyauchi S."/>
            <person name="Poulain J."/>
            <person name="Riccioni C."/>
            <person name="Rubini A."/>
            <person name="Sitrit Y."/>
            <person name="Splivallo R."/>
            <person name="Traeger S."/>
            <person name="Wang M."/>
            <person name="Zifcakova L."/>
            <person name="Wipf D."/>
            <person name="Zambonelli A."/>
            <person name="Paolocci F."/>
            <person name="Nowrousian M."/>
            <person name="Ottonello S."/>
            <person name="Baldrian P."/>
            <person name="Spatafora J.W."/>
            <person name="Henrissat B."/>
            <person name="Nagy L.G."/>
            <person name="Aury J.M."/>
            <person name="Wincker P."/>
            <person name="Grigoriev I.V."/>
            <person name="Bonfante P."/>
            <person name="Martin F.M."/>
        </authorList>
    </citation>
    <scope>NUCLEOTIDE SEQUENCE [LARGE SCALE GENOMIC DNA]</scope>
    <source>
        <strain evidence="1 2">120613-1</strain>
    </source>
</reference>
<dbReference type="OrthoDB" id="2418550at2759"/>
<dbReference type="Proteomes" id="UP000276215">
    <property type="component" value="Unassembled WGS sequence"/>
</dbReference>
<name>A0A3N4K362_9PEZI</name>
<accession>A0A3N4K362</accession>